<feature type="region of interest" description="Disordered" evidence="1">
    <location>
        <begin position="1"/>
        <end position="25"/>
    </location>
</feature>
<dbReference type="OrthoDB" id="1929367at2759"/>
<proteinExistence type="predicted"/>
<reference evidence="3 4" key="1">
    <citation type="submission" date="2019-09" db="EMBL/GenBank/DDBJ databases">
        <title>A chromosome-level genome assembly of the Chinese tupelo Nyssa sinensis.</title>
        <authorList>
            <person name="Yang X."/>
            <person name="Kang M."/>
            <person name="Yang Y."/>
            <person name="Xiong H."/>
            <person name="Wang M."/>
            <person name="Zhang Z."/>
            <person name="Wang Z."/>
            <person name="Wu H."/>
            <person name="Ma T."/>
            <person name="Liu J."/>
            <person name="Xi Z."/>
        </authorList>
    </citation>
    <scope>NUCLEOTIDE SEQUENCE [LARGE SCALE GENOMIC DNA]</scope>
    <source>
        <strain evidence="3">J267</strain>
        <tissue evidence="3">Leaf</tissue>
    </source>
</reference>
<evidence type="ECO:0000313" key="3">
    <source>
        <dbReference type="EMBL" id="KAA8524903.1"/>
    </source>
</evidence>
<keyword evidence="4" id="KW-1185">Reference proteome</keyword>
<dbReference type="InterPro" id="IPR040850">
    <property type="entry name" value="Knl1_RWD_C"/>
</dbReference>
<organism evidence="3 4">
    <name type="scientific">Nyssa sinensis</name>
    <dbReference type="NCBI Taxonomy" id="561372"/>
    <lineage>
        <taxon>Eukaryota</taxon>
        <taxon>Viridiplantae</taxon>
        <taxon>Streptophyta</taxon>
        <taxon>Embryophyta</taxon>
        <taxon>Tracheophyta</taxon>
        <taxon>Spermatophyta</taxon>
        <taxon>Magnoliopsida</taxon>
        <taxon>eudicotyledons</taxon>
        <taxon>Gunneridae</taxon>
        <taxon>Pentapetalae</taxon>
        <taxon>asterids</taxon>
        <taxon>Cornales</taxon>
        <taxon>Nyssaceae</taxon>
        <taxon>Nyssa</taxon>
    </lineage>
</organism>
<evidence type="ECO:0000313" key="4">
    <source>
        <dbReference type="Proteomes" id="UP000325577"/>
    </source>
</evidence>
<sequence>MDSKVAEEHGNTETEEGTVAFQKKRSRRVSFAEITSVRVFDRDEDYETPPDSKPSSDNPELGQSSLDLGFLRVSTYGNDSKHSSPNGEEDDYDDEELNAGRSFLRPIESPSPGSTSGSATSNDENNFFGPVSASFIRPGRLSDSAASDENHDITMDSTAFSMHFRSLARSDSGGYSKTPTRAHFSFEERTPTQNTVSTNIGSSMVLTVAKKPLSQSNMHVGKLSGGSDSNDMSLVGENPHKYDYGRLSPGLDALLAEGGKDLHTVPTSYNITISKSPINIERKFSPSKKHESDPMELNGGKDEKIGLCDDHDMAVEAVSLAHTKFGMANGGSKNSPVCQITCGFSANAYEAPASDVSIGWKNWSPNQSTKDLPLCKIKESVKDAFEKRTPNLDFSAANSGTISNLDNKVPQLHVFAQNEHESPLAGSISSFSAKQRQIFLNSPSPSKLNATPSQKQLGSFVRDESKKHGESVSSIQKSISKLKMLEASPISSTLKAKIDSKLISSDYLFKIPPFDTVLEKNSKDTQAKHMDASVACLEKPLSNVAQKNEEQRSTINMNSNGIETSMNIVDGNHTEGSAGLIKGRKSPYHMSTGTLCRDKPIELMAAAASPPQFTWSGKKTQQRLLTVEDPTAGTVVTSRTDSSLVEITLDYIKDKKEAGTPHKFVPSPEKRLQNKSLTSPEYKGSLSRNLRLHNQYLGPGQDADSNDNVTNSRLAVKMDMDFLFMEKAQSSSPFTELNHSKDFSGVEMADGREFKLHDLQEEPGITENCQTPLMDRETQKFQSKISDRNLQTRKDPVSVSEDLPGEIKASSCGSASPFVRRGGNEPSIQKNQVEWITQSPIGKELCNAMRNDNMNSFFVEYVPSPDSNQLTDGFESFSAQKRRREEMIHRDGDHLDEISRTQKSPKLHKDGSCDSEFLLEHQYICNSETSMIQSDTRLKHWVDVLSKFSGDMKQLLSPLVDKLSLQAIGVLEDIMVHLQRLKTYELLCTDIRSQKTLDHLSNLRQKRVAETRVLLHRIVLEQAKLQLMCVKREILLKKVQLVSSGIHECQMLKLNSLPRLSKPLARDAQVDNLLQYFPAYLKGKNEVTCDELTTMRQVLEASDRKISNLTKSFHTCCKMKGERSCADTIVLVNDHLKKRTCCRFLRLDLQLWEIDNLESRSGHLNIVLNYLGFIIQRFTINVGPVSSIVISNKLNEINIVKNFPSMDACAAFAFLLNADTVRKYVGPRNLTQETQITSSLLGNLLDVVEEVQLARLELRNLTLTSFHSPSVGQLNLQLCFFDFKSDRKVMLTLDMSCLNRGVYPSKMIPSELESPADVSQKLLPQPLLAEIGGAVQCLTVGYLRIIRLCRCVSQVVEAWCG</sequence>
<dbReference type="PANTHER" id="PTHR35707">
    <property type="entry name" value="OS06G0608100 PROTEIN"/>
    <property type="match status" value="1"/>
</dbReference>
<feature type="compositionally biased region" description="Polar residues" evidence="1">
    <location>
        <begin position="75"/>
        <end position="86"/>
    </location>
</feature>
<dbReference type="EMBL" id="CM018047">
    <property type="protein sequence ID" value="KAA8524903.1"/>
    <property type="molecule type" value="Genomic_DNA"/>
</dbReference>
<name>A0A5J5A1Y8_9ASTE</name>
<feature type="compositionally biased region" description="Polar residues" evidence="1">
    <location>
        <begin position="53"/>
        <end position="66"/>
    </location>
</feature>
<gene>
    <name evidence="3" type="ORF">F0562_011326</name>
</gene>
<feature type="compositionally biased region" description="Basic and acidic residues" evidence="1">
    <location>
        <begin position="1"/>
        <end position="12"/>
    </location>
</feature>
<accession>A0A5J5A1Y8</accession>
<evidence type="ECO:0000259" key="2">
    <source>
        <dbReference type="Pfam" id="PF18210"/>
    </source>
</evidence>
<feature type="compositionally biased region" description="Acidic residues" evidence="1">
    <location>
        <begin position="87"/>
        <end position="97"/>
    </location>
</feature>
<evidence type="ECO:0000256" key="1">
    <source>
        <dbReference type="SAM" id="MobiDB-lite"/>
    </source>
</evidence>
<feature type="region of interest" description="Disordered" evidence="1">
    <location>
        <begin position="791"/>
        <end position="826"/>
    </location>
</feature>
<protein>
    <recommendedName>
        <fullName evidence="2">Knl1 C-terminal RWD domain-containing protein</fullName>
    </recommendedName>
</protein>
<dbReference type="PANTHER" id="PTHR35707:SF1">
    <property type="entry name" value="SPC7 KINETOCHORE PROTEIN DOMAIN-CONTAINING PROTEIN"/>
    <property type="match status" value="1"/>
</dbReference>
<feature type="domain" description="Knl1 C-terminal RWD" evidence="2">
    <location>
        <begin position="1095"/>
        <end position="1247"/>
    </location>
</feature>
<feature type="compositionally biased region" description="Low complexity" evidence="1">
    <location>
        <begin position="110"/>
        <end position="121"/>
    </location>
</feature>
<feature type="region of interest" description="Disordered" evidence="1">
    <location>
        <begin position="38"/>
        <end position="131"/>
    </location>
</feature>
<feature type="region of interest" description="Disordered" evidence="1">
    <location>
        <begin position="659"/>
        <end position="684"/>
    </location>
</feature>
<dbReference type="Pfam" id="PF18210">
    <property type="entry name" value="Knl1_RWD_C"/>
    <property type="match status" value="1"/>
</dbReference>
<dbReference type="Proteomes" id="UP000325577">
    <property type="component" value="Linkage Group LG4"/>
</dbReference>